<feature type="domain" description="Zinc knuckle CX2CX4HX4C" evidence="1">
    <location>
        <begin position="56"/>
        <end position="85"/>
    </location>
</feature>
<gene>
    <name evidence="2" type="ORF">COLO4_05864</name>
</gene>
<dbReference type="OrthoDB" id="10532147at2759"/>
<organism evidence="2 3">
    <name type="scientific">Corchorus olitorius</name>
    <dbReference type="NCBI Taxonomy" id="93759"/>
    <lineage>
        <taxon>Eukaryota</taxon>
        <taxon>Viridiplantae</taxon>
        <taxon>Streptophyta</taxon>
        <taxon>Embryophyta</taxon>
        <taxon>Tracheophyta</taxon>
        <taxon>Spermatophyta</taxon>
        <taxon>Magnoliopsida</taxon>
        <taxon>eudicotyledons</taxon>
        <taxon>Gunneridae</taxon>
        <taxon>Pentapetalae</taxon>
        <taxon>rosids</taxon>
        <taxon>malvids</taxon>
        <taxon>Malvales</taxon>
        <taxon>Malvaceae</taxon>
        <taxon>Grewioideae</taxon>
        <taxon>Apeibeae</taxon>
        <taxon>Corchorus</taxon>
    </lineage>
</organism>
<sequence length="383" mass="42296">MFQFEDEAERDRVLVTQPWHFNKVLLVLKEYDGVERPEDVTKPVQDKYIVSSPFGDIEVEFRYESMPNICLVCGMFDHLSENDCPVATEMRLTQGFVTKRYTTRIKAESRRFKPSRFHGGDGSFRLGGSGSRRSSPLFVARALFSDEGSCEVLSRMPDKEGPKIVEQGEVVRIVENRRVEKVPERVEPSANFSDEAAELYGDLGLDLESGQLDNGLVGVIPGLGLSNTGLENSAIPVVSSPIEGALSEQVRKWKKAARGSQASSLNVVAGQNNVKEGRKGLSGSSIKMQNTRGLVKRSREHAMEMDSVGYVGRDDDGVVAHTSGNNVLPTMAEQEDVVSTSSTNVAAGGATYNFKLFYEYFYVSQHKHRSNSESVVNHGKSDK</sequence>
<comment type="caution">
    <text evidence="2">The sequence shown here is derived from an EMBL/GenBank/DDBJ whole genome shotgun (WGS) entry which is preliminary data.</text>
</comment>
<protein>
    <submittedName>
        <fullName evidence="2">Zinc knuckle CX2CX4HX4C</fullName>
    </submittedName>
</protein>
<dbReference type="Proteomes" id="UP000187203">
    <property type="component" value="Unassembled WGS sequence"/>
</dbReference>
<dbReference type="EMBL" id="AWUE01012494">
    <property type="protein sequence ID" value="OMP09047.1"/>
    <property type="molecule type" value="Genomic_DNA"/>
</dbReference>
<evidence type="ECO:0000313" key="3">
    <source>
        <dbReference type="Proteomes" id="UP000187203"/>
    </source>
</evidence>
<evidence type="ECO:0000313" key="2">
    <source>
        <dbReference type="EMBL" id="OMP09047.1"/>
    </source>
</evidence>
<proteinExistence type="predicted"/>
<evidence type="ECO:0000259" key="1">
    <source>
        <dbReference type="Pfam" id="PF14392"/>
    </source>
</evidence>
<dbReference type="AlphaFoldDB" id="A0A1R3KPN7"/>
<reference evidence="3" key="1">
    <citation type="submission" date="2013-09" db="EMBL/GenBank/DDBJ databases">
        <title>Corchorus olitorius genome sequencing.</title>
        <authorList>
            <person name="Alam M."/>
            <person name="Haque M.S."/>
            <person name="Islam M.S."/>
            <person name="Emdad E.M."/>
            <person name="Islam M.M."/>
            <person name="Ahmed B."/>
            <person name="Halim A."/>
            <person name="Hossen Q.M.M."/>
            <person name="Hossain M.Z."/>
            <person name="Ahmed R."/>
            <person name="Khan M.M."/>
            <person name="Islam R."/>
            <person name="Rashid M.M."/>
            <person name="Khan S.A."/>
            <person name="Rahman M.S."/>
            <person name="Alam M."/>
            <person name="Yahiya A.S."/>
            <person name="Khan M.S."/>
            <person name="Azam M.S."/>
            <person name="Haque T."/>
            <person name="Lashkar M.Z.H."/>
            <person name="Akhand A.I."/>
            <person name="Morshed G."/>
            <person name="Roy S."/>
            <person name="Uddin K.S."/>
            <person name="Rabeya T."/>
            <person name="Hossain A.S."/>
            <person name="Chowdhury A."/>
            <person name="Snigdha A.R."/>
            <person name="Mortoza M.S."/>
            <person name="Matin S.A."/>
            <person name="Hoque S.M.E."/>
            <person name="Islam M.K."/>
            <person name="Roy D.K."/>
            <person name="Haider R."/>
            <person name="Moosa M.M."/>
            <person name="Elias S.M."/>
            <person name="Hasan A.M."/>
            <person name="Jahan S."/>
            <person name="Shafiuddin M."/>
            <person name="Mahmood N."/>
            <person name="Shommy N.S."/>
        </authorList>
    </citation>
    <scope>NUCLEOTIDE SEQUENCE [LARGE SCALE GENOMIC DNA]</scope>
    <source>
        <strain evidence="3">cv. O-4</strain>
    </source>
</reference>
<name>A0A1R3KPN7_9ROSI</name>
<dbReference type="Pfam" id="PF14392">
    <property type="entry name" value="zf-CCHC_4"/>
    <property type="match status" value="1"/>
</dbReference>
<keyword evidence="3" id="KW-1185">Reference proteome</keyword>
<accession>A0A1R3KPN7</accession>
<dbReference type="InterPro" id="IPR025836">
    <property type="entry name" value="Zn_knuckle_CX2CX4HX4C"/>
</dbReference>